<sequence>MVLRVRRRVEELTNNFSQRLHDILGYTLLIPFTLVFHSLIGLTGISISWTFYNSRDRHDSRKSRRGAFSMLAASTLNTAGYTAMFLGALLCLMTALHGEESDGRRFEMGEINIYYLLMYSDVEEKAIPDLGYTADFSGQKAHYTLYEAFYTCKNGSVFFRSLNGSDAMAAQQQGTTFQRHNVSSIVGNFEVDRQFMESVSKALQAFKGAKDDLLVLFPKIGITEISSKQYVKFFAIVPIFLEHLSGLITELEKAEEMLLKFIYSVDHRVLFTTIKYGEITLQSSLLAAISTIFNAVVDMSPQCKNLMVIWNQFGKYLCDWITTPAQYDYLKKMMKMEEEGKAEFPSRKECEIPVTEVLNANQHSIKGPMVFFYRSTSSIMRKIVNTVPDQTLQRIGKVIDNAKKAKSVVFQSALENPIIFSIFLFWLLAAGLLVFLIGLNFLCRILFAKKGKEISAMSMFWATLSFTVCVVTSVIGIIIYSNSFDHIRAGIEMLPEQLNTTTSDVSDFISNVNDTIMCIYMKQSGKLKHEDGLLFDSIGKNVNKFKDDLNMPHWKKIDNNLKEINNTKKEIFGDIAENVKTFHEVVSRLPIPRFTYFPRTFTNFEVSDPIDMEGGIHKTQECVKNHRFSQRLHNILGYTLLIPFILVFLSLIGLIGISVSWTFYGNCDRYDYRKSRRGAFSMVAASTLTTAGYTAIETFYKCKNGYAFFDSLNGSDVMAAKQLRQGAVFRRHGISRIVRNFHVDRQFKQSINKAIQAFKEANEDLVDISPRISDIRWLSNKHLWNLITVVPVFLVRVEDLIAELEKAEKTVGSIIN</sequence>
<proteinExistence type="predicted"/>
<feature type="transmembrane region" description="Helical" evidence="1">
    <location>
        <begin position="678"/>
        <end position="696"/>
    </location>
</feature>
<keyword evidence="1" id="KW-0812">Transmembrane</keyword>
<protein>
    <submittedName>
        <fullName evidence="3">Prominin-1</fullName>
    </submittedName>
</protein>
<feature type="transmembrane region" description="Helical" evidence="1">
    <location>
        <begin position="70"/>
        <end position="96"/>
    </location>
</feature>
<dbReference type="WBParaSite" id="ACAC_0000873101-mRNA-1">
    <property type="protein sequence ID" value="ACAC_0000873101-mRNA-1"/>
    <property type="gene ID" value="ACAC_0000873101"/>
</dbReference>
<evidence type="ECO:0000313" key="2">
    <source>
        <dbReference type="Proteomes" id="UP000035642"/>
    </source>
</evidence>
<evidence type="ECO:0000256" key="1">
    <source>
        <dbReference type="SAM" id="Phobius"/>
    </source>
</evidence>
<organism evidence="2 3">
    <name type="scientific">Angiostrongylus cantonensis</name>
    <name type="common">Rat lungworm</name>
    <dbReference type="NCBI Taxonomy" id="6313"/>
    <lineage>
        <taxon>Eukaryota</taxon>
        <taxon>Metazoa</taxon>
        <taxon>Ecdysozoa</taxon>
        <taxon>Nematoda</taxon>
        <taxon>Chromadorea</taxon>
        <taxon>Rhabditida</taxon>
        <taxon>Rhabditina</taxon>
        <taxon>Rhabditomorpha</taxon>
        <taxon>Strongyloidea</taxon>
        <taxon>Metastrongylidae</taxon>
        <taxon>Angiostrongylus</taxon>
    </lineage>
</organism>
<keyword evidence="1" id="KW-1133">Transmembrane helix</keyword>
<reference evidence="3" key="2">
    <citation type="submission" date="2016-04" db="UniProtKB">
        <authorList>
            <consortium name="WormBaseParasite"/>
        </authorList>
    </citation>
    <scope>IDENTIFICATION</scope>
</reference>
<feature type="transmembrane region" description="Helical" evidence="1">
    <location>
        <begin position="635"/>
        <end position="657"/>
    </location>
</feature>
<name>A0A0K0DDE0_ANGCA</name>
<dbReference type="Proteomes" id="UP000035642">
    <property type="component" value="Unassembled WGS sequence"/>
</dbReference>
<keyword evidence="2" id="KW-1185">Reference proteome</keyword>
<evidence type="ECO:0000313" key="3">
    <source>
        <dbReference type="WBParaSite" id="ACAC_0000873101-mRNA-1"/>
    </source>
</evidence>
<feature type="transmembrane region" description="Helical" evidence="1">
    <location>
        <begin position="459"/>
        <end position="480"/>
    </location>
</feature>
<accession>A0A0K0DDE0</accession>
<reference evidence="2" key="1">
    <citation type="submission" date="2012-09" db="EMBL/GenBank/DDBJ databases">
        <authorList>
            <person name="Martin A.A."/>
        </authorList>
    </citation>
    <scope>NUCLEOTIDE SEQUENCE</scope>
</reference>
<keyword evidence="1" id="KW-0472">Membrane</keyword>
<feature type="transmembrane region" description="Helical" evidence="1">
    <location>
        <begin position="23"/>
        <end position="49"/>
    </location>
</feature>
<feature type="transmembrane region" description="Helical" evidence="1">
    <location>
        <begin position="418"/>
        <end position="447"/>
    </location>
</feature>
<dbReference type="AlphaFoldDB" id="A0A0K0DDE0"/>